<dbReference type="AlphaFoldDB" id="A0A6G1IS47"/>
<evidence type="ECO:0000256" key="1">
    <source>
        <dbReference type="ARBA" id="ARBA00022723"/>
    </source>
</evidence>
<dbReference type="Gene3D" id="1.10.1280.10">
    <property type="entry name" value="Di-copper center containing domain from catechol oxidase"/>
    <property type="match status" value="1"/>
</dbReference>
<keyword evidence="6" id="KW-1185">Reference proteome</keyword>
<dbReference type="SUPFAM" id="SSF48056">
    <property type="entry name" value="Di-copper centre-containing domain"/>
    <property type="match status" value="1"/>
</dbReference>
<evidence type="ECO:0000259" key="4">
    <source>
        <dbReference type="Pfam" id="PF00264"/>
    </source>
</evidence>
<feature type="signal peptide" evidence="3">
    <location>
        <begin position="1"/>
        <end position="22"/>
    </location>
</feature>
<evidence type="ECO:0000313" key="5">
    <source>
        <dbReference type="EMBL" id="KAF2681077.1"/>
    </source>
</evidence>
<name>A0A6G1IS47_9PLEO</name>
<feature type="chain" id="PRO_5026013034" evidence="3">
    <location>
        <begin position="23"/>
        <end position="397"/>
    </location>
</feature>
<accession>A0A6G1IS47</accession>
<dbReference type="PANTHER" id="PTHR11474:SF125">
    <property type="entry name" value="N-ACETYL-6-HYDROXYTRYPTOPHAN OXIDASE IVOB-RELATED"/>
    <property type="match status" value="1"/>
</dbReference>
<proteinExistence type="predicted"/>
<gene>
    <name evidence="5" type="ORF">K458DRAFT_392306</name>
</gene>
<dbReference type="Proteomes" id="UP000799291">
    <property type="component" value="Unassembled WGS sequence"/>
</dbReference>
<protein>
    <submittedName>
        <fullName evidence="5">Di-copper centre-containing protein</fullName>
    </submittedName>
</protein>
<feature type="domain" description="Tyrosinase copper-binding" evidence="4">
    <location>
        <begin position="108"/>
        <end position="333"/>
    </location>
</feature>
<dbReference type="PANTHER" id="PTHR11474">
    <property type="entry name" value="TYROSINASE FAMILY MEMBER"/>
    <property type="match status" value="1"/>
</dbReference>
<evidence type="ECO:0000313" key="6">
    <source>
        <dbReference type="Proteomes" id="UP000799291"/>
    </source>
</evidence>
<dbReference type="InterPro" id="IPR008922">
    <property type="entry name" value="Di-copper_centre_dom_sf"/>
</dbReference>
<dbReference type="EMBL" id="MU005593">
    <property type="protein sequence ID" value="KAF2681077.1"/>
    <property type="molecule type" value="Genomic_DNA"/>
</dbReference>
<keyword evidence="1" id="KW-0479">Metal-binding</keyword>
<organism evidence="5 6">
    <name type="scientific">Lentithecium fluviatile CBS 122367</name>
    <dbReference type="NCBI Taxonomy" id="1168545"/>
    <lineage>
        <taxon>Eukaryota</taxon>
        <taxon>Fungi</taxon>
        <taxon>Dikarya</taxon>
        <taxon>Ascomycota</taxon>
        <taxon>Pezizomycotina</taxon>
        <taxon>Dothideomycetes</taxon>
        <taxon>Pleosporomycetidae</taxon>
        <taxon>Pleosporales</taxon>
        <taxon>Massarineae</taxon>
        <taxon>Lentitheciaceae</taxon>
        <taxon>Lentithecium</taxon>
    </lineage>
</organism>
<dbReference type="InterPro" id="IPR002227">
    <property type="entry name" value="Tyrosinase_Cu-bd"/>
</dbReference>
<dbReference type="Pfam" id="PF00264">
    <property type="entry name" value="Tyrosinase"/>
    <property type="match status" value="1"/>
</dbReference>
<dbReference type="GO" id="GO:0046872">
    <property type="term" value="F:metal ion binding"/>
    <property type="evidence" value="ECO:0007669"/>
    <property type="project" value="UniProtKB-KW"/>
</dbReference>
<dbReference type="OrthoDB" id="6132182at2759"/>
<reference evidence="5" key="1">
    <citation type="journal article" date="2020" name="Stud. Mycol.">
        <title>101 Dothideomycetes genomes: a test case for predicting lifestyles and emergence of pathogens.</title>
        <authorList>
            <person name="Haridas S."/>
            <person name="Albert R."/>
            <person name="Binder M."/>
            <person name="Bloem J."/>
            <person name="Labutti K."/>
            <person name="Salamov A."/>
            <person name="Andreopoulos B."/>
            <person name="Baker S."/>
            <person name="Barry K."/>
            <person name="Bills G."/>
            <person name="Bluhm B."/>
            <person name="Cannon C."/>
            <person name="Castanera R."/>
            <person name="Culley D."/>
            <person name="Daum C."/>
            <person name="Ezra D."/>
            <person name="Gonzalez J."/>
            <person name="Henrissat B."/>
            <person name="Kuo A."/>
            <person name="Liang C."/>
            <person name="Lipzen A."/>
            <person name="Lutzoni F."/>
            <person name="Magnuson J."/>
            <person name="Mondo S."/>
            <person name="Nolan M."/>
            <person name="Ohm R."/>
            <person name="Pangilinan J."/>
            <person name="Park H.-J."/>
            <person name="Ramirez L."/>
            <person name="Alfaro M."/>
            <person name="Sun H."/>
            <person name="Tritt A."/>
            <person name="Yoshinaga Y."/>
            <person name="Zwiers L.-H."/>
            <person name="Turgeon B."/>
            <person name="Goodwin S."/>
            <person name="Spatafora J."/>
            <person name="Crous P."/>
            <person name="Grigoriev I."/>
        </authorList>
    </citation>
    <scope>NUCLEOTIDE SEQUENCE</scope>
    <source>
        <strain evidence="5">CBS 122367</strain>
    </source>
</reference>
<sequence length="397" mass="43812">MAGNAVITAVTASLCLFSGASAWPFSKRQALSIDDIQKQALMNANKVLDGTLADGLTRSTGCNKNTVAVRKEYGDLTKDERLEYIRAVKCIRSKPSKLAAGKYPGAKTRYDDFVVVHMNMTPSVHSTANFMHWHRYYIWAYETALRTECEYKGYQPYWNWGKYSDLTISPIFNGDEWSMGGNGDYVPHKGGMIGRNIPAGPGGGCVTKGPFGNLTVSLGPLMGTMDPALNIKKNPRSDGYGDNTRCLRRDVNNYFVGTSLTPANLASHITSNTAIGKFQDTLQNDSPTLSAIHSSGHFSIWGDPGGDVYVSPGEPVFWLHHGQVDRHWWMWQNYLEKDLKARTSMYEGGTNWMNPNSAKGKVTDKQWLDVLAPAGKDGLPSNQLFSTTSGPFCYVYA</sequence>
<dbReference type="InterPro" id="IPR050316">
    <property type="entry name" value="Tyrosinase/Hemocyanin"/>
</dbReference>
<evidence type="ECO:0000256" key="3">
    <source>
        <dbReference type="SAM" id="SignalP"/>
    </source>
</evidence>
<evidence type="ECO:0000256" key="2">
    <source>
        <dbReference type="ARBA" id="ARBA00023002"/>
    </source>
</evidence>
<keyword evidence="3" id="KW-0732">Signal</keyword>
<dbReference type="GO" id="GO:0016491">
    <property type="term" value="F:oxidoreductase activity"/>
    <property type="evidence" value="ECO:0007669"/>
    <property type="project" value="UniProtKB-KW"/>
</dbReference>
<keyword evidence="2" id="KW-0560">Oxidoreductase</keyword>
<dbReference type="PRINTS" id="PR00092">
    <property type="entry name" value="TYROSINASE"/>
</dbReference>